<sequence length="297" mass="33375">MSLKVNGLCKQINQEQTLDQISFEVQLGQIVGVIGRNGVGKTTLFRTINGQYLADQGHITIDGEALLSQPNLRTQLSFVDPQANFFRGATAQQVAWYYQAAYPDFDQDKFTQLLARYHLAKNQKLRHFSKGMFGLFTIILSVATNAPYLFLDEPLDGLDVIVRKNVLSILIDEAATQKRAIMIASHNLSELEGIIDRALMLKKGRLIHDYQLETMRSQARKLQLVYRDKQIPSLLREQGHIVSVSGRVIVVVFEDFTLALQTALTATKPVFQETLPLSLTDLFMANLTDAGDYELLS</sequence>
<accession>A0ABU1A5V4</accession>
<dbReference type="CDD" id="cd03230">
    <property type="entry name" value="ABC_DR_subfamily_A"/>
    <property type="match status" value="1"/>
</dbReference>
<dbReference type="SMART" id="SM00382">
    <property type="entry name" value="AAA"/>
    <property type="match status" value="1"/>
</dbReference>
<dbReference type="GO" id="GO:0005524">
    <property type="term" value="F:ATP binding"/>
    <property type="evidence" value="ECO:0007669"/>
    <property type="project" value="UniProtKB-KW"/>
</dbReference>
<evidence type="ECO:0000313" key="4">
    <source>
        <dbReference type="EMBL" id="MDQ7936308.1"/>
    </source>
</evidence>
<name>A0ABU1A5V4_9LACO</name>
<protein>
    <submittedName>
        <fullName evidence="4">ABC transporter ATP-binding protein</fullName>
    </submittedName>
</protein>
<dbReference type="PANTHER" id="PTHR43158:SF10">
    <property type="entry name" value="ABC TRANSPORTER ATP-BINDING PROTEIN YTRB"/>
    <property type="match status" value="1"/>
</dbReference>
<dbReference type="Proteomes" id="UP001227831">
    <property type="component" value="Unassembled WGS sequence"/>
</dbReference>
<keyword evidence="1" id="KW-0547">Nucleotide-binding</keyword>
<keyword evidence="2 4" id="KW-0067">ATP-binding</keyword>
<dbReference type="PANTHER" id="PTHR43158">
    <property type="entry name" value="SKFA PEPTIDE EXPORT ATP-BINDING PROTEIN SKFE"/>
    <property type="match status" value="1"/>
</dbReference>
<keyword evidence="5" id="KW-1185">Reference proteome</keyword>
<evidence type="ECO:0000256" key="1">
    <source>
        <dbReference type="ARBA" id="ARBA00022741"/>
    </source>
</evidence>
<dbReference type="InterPro" id="IPR003593">
    <property type="entry name" value="AAA+_ATPase"/>
</dbReference>
<organism evidence="4 5">
    <name type="scientific">Lactiplantibacillus brownii</name>
    <dbReference type="NCBI Taxonomy" id="3069269"/>
    <lineage>
        <taxon>Bacteria</taxon>
        <taxon>Bacillati</taxon>
        <taxon>Bacillota</taxon>
        <taxon>Bacilli</taxon>
        <taxon>Lactobacillales</taxon>
        <taxon>Lactobacillaceae</taxon>
        <taxon>Lactiplantibacillus</taxon>
    </lineage>
</organism>
<dbReference type="RefSeq" id="WP_308702144.1">
    <property type="nucleotide sequence ID" value="NZ_AP027463.1"/>
</dbReference>
<dbReference type="PROSITE" id="PS50893">
    <property type="entry name" value="ABC_TRANSPORTER_2"/>
    <property type="match status" value="1"/>
</dbReference>
<evidence type="ECO:0000313" key="5">
    <source>
        <dbReference type="Proteomes" id="UP001227831"/>
    </source>
</evidence>
<dbReference type="InterPro" id="IPR027417">
    <property type="entry name" value="P-loop_NTPase"/>
</dbReference>
<dbReference type="Gene3D" id="3.40.50.300">
    <property type="entry name" value="P-loop containing nucleotide triphosphate hydrolases"/>
    <property type="match status" value="1"/>
</dbReference>
<dbReference type="SUPFAM" id="SSF52540">
    <property type="entry name" value="P-loop containing nucleoside triphosphate hydrolases"/>
    <property type="match status" value="1"/>
</dbReference>
<dbReference type="InterPro" id="IPR003439">
    <property type="entry name" value="ABC_transporter-like_ATP-bd"/>
</dbReference>
<reference evidence="4 5" key="1">
    <citation type="journal article" date="2023" name="Int. J. Syst. Evol. Microbiol.">
        <title>Lactiplantibacillus brownii sp. nov., a novel psychrotolerant species isolated from sauerkraut.</title>
        <authorList>
            <person name="Heng Y.C."/>
            <person name="Silvaraju S."/>
            <person name="Lee J.K.Y."/>
            <person name="Kittelmann S."/>
        </authorList>
    </citation>
    <scope>NUCLEOTIDE SEQUENCE [LARGE SCALE GENOMIC DNA]</scope>
    <source>
        <strain evidence="4 5">WILCCON 0030</strain>
    </source>
</reference>
<proteinExistence type="predicted"/>
<feature type="domain" description="ABC transporter" evidence="3">
    <location>
        <begin position="3"/>
        <end position="228"/>
    </location>
</feature>
<evidence type="ECO:0000256" key="2">
    <source>
        <dbReference type="ARBA" id="ARBA00022840"/>
    </source>
</evidence>
<comment type="caution">
    <text evidence="4">The sequence shown here is derived from an EMBL/GenBank/DDBJ whole genome shotgun (WGS) entry which is preliminary data.</text>
</comment>
<gene>
    <name evidence="4" type="ORF">RA086_01405</name>
</gene>
<dbReference type="Pfam" id="PF00005">
    <property type="entry name" value="ABC_tran"/>
    <property type="match status" value="1"/>
</dbReference>
<dbReference type="EMBL" id="JAVCWF010000001">
    <property type="protein sequence ID" value="MDQ7936308.1"/>
    <property type="molecule type" value="Genomic_DNA"/>
</dbReference>
<evidence type="ECO:0000259" key="3">
    <source>
        <dbReference type="PROSITE" id="PS50893"/>
    </source>
</evidence>